<dbReference type="GO" id="GO:0003677">
    <property type="term" value="F:DNA binding"/>
    <property type="evidence" value="ECO:0007669"/>
    <property type="project" value="UniProtKB-KW"/>
</dbReference>
<dbReference type="PANTHER" id="PTHR30204">
    <property type="entry name" value="REDOX-CYCLING DRUG-SENSING TRANSCRIPTIONAL ACTIVATOR SOXR"/>
    <property type="match status" value="1"/>
</dbReference>
<keyword evidence="4" id="KW-1185">Reference proteome</keyword>
<feature type="domain" description="HTH merR-type" evidence="2">
    <location>
        <begin position="17"/>
        <end position="86"/>
    </location>
</feature>
<dbReference type="Gene3D" id="1.10.1660.10">
    <property type="match status" value="1"/>
</dbReference>
<dbReference type="RefSeq" id="WP_035594447.1">
    <property type="nucleotide sequence ID" value="NZ_ARYM01000003.1"/>
</dbReference>
<organism evidence="3 4">
    <name type="scientific">Hyphomonas polymorpha PS728</name>
    <dbReference type="NCBI Taxonomy" id="1280954"/>
    <lineage>
        <taxon>Bacteria</taxon>
        <taxon>Pseudomonadati</taxon>
        <taxon>Pseudomonadota</taxon>
        <taxon>Alphaproteobacteria</taxon>
        <taxon>Hyphomonadales</taxon>
        <taxon>Hyphomonadaceae</taxon>
        <taxon>Hyphomonas</taxon>
    </lineage>
</organism>
<proteinExistence type="predicted"/>
<sequence length="157" mass="17196">MPALKARIEKSADAYRSIGEAAAELGLETHVLRYWETRFPKQVSPVKRPDGRRLFRPQDLDALRAIRILVHERGMTLKGAKAVLTQQGVGAVLEGTAAITPDAAPAAGHARALQETLARAYGDVPATPEARRERLNDTLNELSELKAKLDALRARRA</sequence>
<dbReference type="PATRIC" id="fig|1280954.3.peg.674"/>
<dbReference type="EMBL" id="ARYM01000003">
    <property type="protein sequence ID" value="KCZ99886.1"/>
    <property type="molecule type" value="Genomic_DNA"/>
</dbReference>
<dbReference type="InterPro" id="IPR000551">
    <property type="entry name" value="MerR-type_HTH_dom"/>
</dbReference>
<dbReference type="PANTHER" id="PTHR30204:SF15">
    <property type="entry name" value="BLL5018 PROTEIN"/>
    <property type="match status" value="1"/>
</dbReference>
<comment type="caution">
    <text evidence="3">The sequence shown here is derived from an EMBL/GenBank/DDBJ whole genome shotgun (WGS) entry which is preliminary data.</text>
</comment>
<dbReference type="Proteomes" id="UP000027100">
    <property type="component" value="Unassembled WGS sequence"/>
</dbReference>
<dbReference type="InterPro" id="IPR047057">
    <property type="entry name" value="MerR_fam"/>
</dbReference>
<dbReference type="SMART" id="SM00422">
    <property type="entry name" value="HTH_MERR"/>
    <property type="match status" value="1"/>
</dbReference>
<evidence type="ECO:0000259" key="2">
    <source>
        <dbReference type="PROSITE" id="PS50937"/>
    </source>
</evidence>
<reference evidence="3 4" key="1">
    <citation type="journal article" date="2014" name="Antonie Van Leeuwenhoek">
        <title>Hyphomonas beringensis sp. nov. and Hyphomonas chukchiensis sp. nov., isolated from surface seawater of the Bering Sea and Chukchi Sea.</title>
        <authorList>
            <person name="Li C."/>
            <person name="Lai Q."/>
            <person name="Li G."/>
            <person name="Dong C."/>
            <person name="Wang J."/>
            <person name="Liao Y."/>
            <person name="Shao Z."/>
        </authorList>
    </citation>
    <scope>NUCLEOTIDE SEQUENCE [LARGE SCALE GENOMIC DNA]</scope>
    <source>
        <strain evidence="3 4">PS728</strain>
    </source>
</reference>
<name>A0A062VHE0_9PROT</name>
<dbReference type="STRING" id="1280954.HPO_03304"/>
<dbReference type="CDD" id="cd04765">
    <property type="entry name" value="HTH_MlrA-like_sg2"/>
    <property type="match status" value="1"/>
</dbReference>
<dbReference type="PROSITE" id="PS50937">
    <property type="entry name" value="HTH_MERR_2"/>
    <property type="match status" value="1"/>
</dbReference>
<dbReference type="AlphaFoldDB" id="A0A062VHE0"/>
<dbReference type="GO" id="GO:0003700">
    <property type="term" value="F:DNA-binding transcription factor activity"/>
    <property type="evidence" value="ECO:0007669"/>
    <property type="project" value="InterPro"/>
</dbReference>
<gene>
    <name evidence="3" type="ORF">HPO_03304</name>
</gene>
<accession>A0A062VHE0</accession>
<dbReference type="InterPro" id="IPR009061">
    <property type="entry name" value="DNA-bd_dom_put_sf"/>
</dbReference>
<dbReference type="OrthoDB" id="9810140at2"/>
<dbReference type="SUPFAM" id="SSF46955">
    <property type="entry name" value="Putative DNA-binding domain"/>
    <property type="match status" value="1"/>
</dbReference>
<protein>
    <recommendedName>
        <fullName evidence="2">HTH merR-type domain-containing protein</fullName>
    </recommendedName>
</protein>
<evidence type="ECO:0000313" key="4">
    <source>
        <dbReference type="Proteomes" id="UP000027100"/>
    </source>
</evidence>
<keyword evidence="1" id="KW-0238">DNA-binding</keyword>
<evidence type="ECO:0000256" key="1">
    <source>
        <dbReference type="ARBA" id="ARBA00023125"/>
    </source>
</evidence>
<dbReference type="eggNOG" id="COG0789">
    <property type="taxonomic scope" value="Bacteria"/>
</dbReference>
<evidence type="ECO:0000313" key="3">
    <source>
        <dbReference type="EMBL" id="KCZ99886.1"/>
    </source>
</evidence>
<dbReference type="Pfam" id="PF13411">
    <property type="entry name" value="MerR_1"/>
    <property type="match status" value="1"/>
</dbReference>